<reference evidence="1 2" key="1">
    <citation type="submission" date="2021-05" db="EMBL/GenBank/DDBJ databases">
        <title>Genetic and Functional Diversity in Clade A Lucinid endosymbionts from the Bahamas.</title>
        <authorList>
            <person name="Giani N.M."/>
            <person name="Engel A.S."/>
            <person name="Campbell B.J."/>
        </authorList>
    </citation>
    <scope>NUCLEOTIDE SEQUENCE [LARGE SCALE GENOMIC DNA]</scope>
    <source>
        <strain evidence="1">LUC16012Gg_MoonRockCtena</strain>
    </source>
</reference>
<evidence type="ECO:0000313" key="2">
    <source>
        <dbReference type="Proteomes" id="UP000770889"/>
    </source>
</evidence>
<dbReference type="InterPro" id="IPR011335">
    <property type="entry name" value="Restrct_endonuc-II-like"/>
</dbReference>
<gene>
    <name evidence="1" type="ORF">KME65_16300</name>
</gene>
<comment type="caution">
    <text evidence="1">The sequence shown here is derived from an EMBL/GenBank/DDBJ whole genome shotgun (WGS) entry which is preliminary data.</text>
</comment>
<dbReference type="Proteomes" id="UP000770889">
    <property type="component" value="Unassembled WGS sequence"/>
</dbReference>
<dbReference type="PANTHER" id="PTHR38784:SF1">
    <property type="entry name" value="SUCROSE PHOSPHORYLASE"/>
    <property type="match status" value="1"/>
</dbReference>
<dbReference type="InterPro" id="IPR038590">
    <property type="entry name" value="YaeQ_sf"/>
</dbReference>
<name>A0A944MER4_9GAMM</name>
<dbReference type="EMBL" id="JAHHGM010000017">
    <property type="protein sequence ID" value="MBT2990518.1"/>
    <property type="molecule type" value="Genomic_DNA"/>
</dbReference>
<proteinExistence type="predicted"/>
<dbReference type="PIRSF" id="PIRSF011484">
    <property type="entry name" value="YaeQ"/>
    <property type="match status" value="1"/>
</dbReference>
<dbReference type="Gene3D" id="3.10.640.10">
    <property type="entry name" value="Restriction endonuclease-like alpha-beta roll domain"/>
    <property type="match status" value="1"/>
</dbReference>
<dbReference type="AlphaFoldDB" id="A0A944MER4"/>
<evidence type="ECO:0000313" key="1">
    <source>
        <dbReference type="EMBL" id="MBT2990518.1"/>
    </source>
</evidence>
<dbReference type="PANTHER" id="PTHR38784">
    <property type="entry name" value="SUCROSE PHOSPHORYLASE"/>
    <property type="match status" value="1"/>
</dbReference>
<dbReference type="SUPFAM" id="SSF52980">
    <property type="entry name" value="Restriction endonuclease-like"/>
    <property type="match status" value="1"/>
</dbReference>
<sequence length="179" mass="20950">MALKATVFKVEIQISDTERGHYHTYHLTLARHPSETNERLMIRLIAFALNADQALRFTKGLCRDNEPELWLKNMSGETLLWIELGQLDEKRLRRACGLAQQVIVYLYTRRSAEVWWSQYRNKIQRYNNLSLALLSVIGDTDLESLVQRTMSLHATIQDNQVWLSDDSQTVTLEIQNWFP</sequence>
<dbReference type="SMART" id="SM01322">
    <property type="entry name" value="YaeQ"/>
    <property type="match status" value="1"/>
</dbReference>
<protein>
    <submittedName>
        <fullName evidence="1">YaeQ family protein</fullName>
    </submittedName>
</protein>
<dbReference type="Pfam" id="PF07152">
    <property type="entry name" value="YaeQ"/>
    <property type="match status" value="1"/>
</dbReference>
<organism evidence="1 2">
    <name type="scientific">Candidatus Thiodiazotropha taylori</name>
    <dbReference type="NCBI Taxonomy" id="2792791"/>
    <lineage>
        <taxon>Bacteria</taxon>
        <taxon>Pseudomonadati</taxon>
        <taxon>Pseudomonadota</taxon>
        <taxon>Gammaproteobacteria</taxon>
        <taxon>Chromatiales</taxon>
        <taxon>Sedimenticolaceae</taxon>
        <taxon>Candidatus Thiodiazotropha</taxon>
    </lineage>
</organism>
<dbReference type="InterPro" id="IPR009822">
    <property type="entry name" value="YaeQ"/>
</dbReference>
<accession>A0A944MER4</accession>